<organism evidence="1 3">
    <name type="scientific">Rotaria socialis</name>
    <dbReference type="NCBI Taxonomy" id="392032"/>
    <lineage>
        <taxon>Eukaryota</taxon>
        <taxon>Metazoa</taxon>
        <taxon>Spiralia</taxon>
        <taxon>Gnathifera</taxon>
        <taxon>Rotifera</taxon>
        <taxon>Eurotatoria</taxon>
        <taxon>Bdelloidea</taxon>
        <taxon>Philodinida</taxon>
        <taxon>Philodinidae</taxon>
        <taxon>Rotaria</taxon>
    </lineage>
</organism>
<dbReference type="PANTHER" id="PTHR35128">
    <property type="entry name" value="SECRETION-REGULATING GUANINE NUCLEOTIDE EXCHANGE FACTOR"/>
    <property type="match status" value="1"/>
</dbReference>
<reference evidence="1" key="1">
    <citation type="submission" date="2021-02" db="EMBL/GenBank/DDBJ databases">
        <authorList>
            <person name="Nowell W R."/>
        </authorList>
    </citation>
    <scope>NUCLEOTIDE SEQUENCE</scope>
</reference>
<dbReference type="EMBL" id="CAJOBR010006140">
    <property type="protein sequence ID" value="CAF4837682.1"/>
    <property type="molecule type" value="Genomic_DNA"/>
</dbReference>
<sequence>MLRDIEFASEDRINTTQQIFIEEKISVNTLGIEPVRITSATFRERIPSLNSSTSHYLFKRLHRNRWLNGRSYLMYNPRRRIEWQAFLFPSAIDDSTTEEIFNDLKKHKDQIIELLNTIYAEHEISYERSYEALKWLKDVYDQSKSRTDATN</sequence>
<accession>A0A821J5Z1</accession>
<dbReference type="EMBL" id="CAJOBS010001291">
    <property type="protein sequence ID" value="CAF4713629.1"/>
    <property type="molecule type" value="Genomic_DNA"/>
</dbReference>
<evidence type="ECO:0000313" key="3">
    <source>
        <dbReference type="Proteomes" id="UP000663838"/>
    </source>
</evidence>
<dbReference type="PANTHER" id="PTHR35128:SF1">
    <property type="entry name" value="SECRETION-REGULATING GUANINE NUCLEOTIDE EXCHANGE FACTOR"/>
    <property type="match status" value="1"/>
</dbReference>
<comment type="caution">
    <text evidence="1">The sequence shown here is derived from an EMBL/GenBank/DDBJ whole genome shotgun (WGS) entry which is preliminary data.</text>
</comment>
<gene>
    <name evidence="2" type="ORF">QYT958_LOCUS26172</name>
    <name evidence="1" type="ORF">TOA249_LOCUS17817</name>
</gene>
<dbReference type="Proteomes" id="UP000663838">
    <property type="component" value="Unassembled WGS sequence"/>
</dbReference>
<dbReference type="AlphaFoldDB" id="A0A821J5Z1"/>
<proteinExistence type="predicted"/>
<protein>
    <submittedName>
        <fullName evidence="1">Uncharacterized protein</fullName>
    </submittedName>
</protein>
<evidence type="ECO:0000313" key="2">
    <source>
        <dbReference type="EMBL" id="CAF4837682.1"/>
    </source>
</evidence>
<dbReference type="Proteomes" id="UP000663848">
    <property type="component" value="Unassembled WGS sequence"/>
</dbReference>
<evidence type="ECO:0000313" key="1">
    <source>
        <dbReference type="EMBL" id="CAF4713629.1"/>
    </source>
</evidence>
<name>A0A821J5Z1_9BILA</name>